<accession>A0A379TB76</accession>
<proteinExistence type="predicted"/>
<dbReference type="AlphaFoldDB" id="A0A379TB76"/>
<organism evidence="1 2">
    <name type="scientific">Salmonella enterica subsp. arizonae</name>
    <dbReference type="NCBI Taxonomy" id="59203"/>
    <lineage>
        <taxon>Bacteria</taxon>
        <taxon>Pseudomonadati</taxon>
        <taxon>Pseudomonadota</taxon>
        <taxon>Gammaproteobacteria</taxon>
        <taxon>Enterobacterales</taxon>
        <taxon>Enterobacteriaceae</taxon>
        <taxon>Salmonella</taxon>
    </lineage>
</organism>
<evidence type="ECO:0000313" key="2">
    <source>
        <dbReference type="Proteomes" id="UP000254741"/>
    </source>
</evidence>
<reference evidence="1 2" key="1">
    <citation type="submission" date="2018-06" db="EMBL/GenBank/DDBJ databases">
        <authorList>
            <consortium name="Pathogen Informatics"/>
            <person name="Doyle S."/>
        </authorList>
    </citation>
    <scope>NUCLEOTIDE SEQUENCE [LARGE SCALE GENOMIC DNA]</scope>
    <source>
        <strain evidence="1 2">NCTC8297</strain>
    </source>
</reference>
<protein>
    <submittedName>
        <fullName evidence="1">Putative cobalamin synthesis protein</fullName>
    </submittedName>
</protein>
<sequence length="57" mass="6494">MRIKEGLVRINRQGDDLHIETQSVAPPDSRVELISNTETDWNVLQTALLKLRLAMHA</sequence>
<name>A0A379TB76_SALER</name>
<evidence type="ECO:0000313" key="1">
    <source>
        <dbReference type="EMBL" id="SUG46885.1"/>
    </source>
</evidence>
<gene>
    <name evidence="1" type="primary">SBOV22851_1</name>
    <name evidence="1" type="ORF">NCTC8297_02124</name>
</gene>
<dbReference type="Proteomes" id="UP000254741">
    <property type="component" value="Unassembled WGS sequence"/>
</dbReference>
<dbReference type="EMBL" id="UGXG01000002">
    <property type="protein sequence ID" value="SUG46885.1"/>
    <property type="molecule type" value="Genomic_DNA"/>
</dbReference>